<protein>
    <recommendedName>
        <fullName evidence="9">Polysaccharide biosynthesis protein C-terminal domain-containing protein</fullName>
    </recommendedName>
</protein>
<feature type="transmembrane region" description="Helical" evidence="6">
    <location>
        <begin position="155"/>
        <end position="172"/>
    </location>
</feature>
<feature type="transmembrane region" description="Helical" evidence="6">
    <location>
        <begin position="394"/>
        <end position="414"/>
    </location>
</feature>
<evidence type="ECO:0000256" key="4">
    <source>
        <dbReference type="ARBA" id="ARBA00022989"/>
    </source>
</evidence>
<name>A0A1F7IJ38_9BACT</name>
<feature type="transmembrane region" description="Helical" evidence="6">
    <location>
        <begin position="255"/>
        <end position="277"/>
    </location>
</feature>
<keyword evidence="2" id="KW-1003">Cell membrane</keyword>
<feature type="transmembrane region" description="Helical" evidence="6">
    <location>
        <begin position="75"/>
        <end position="96"/>
    </location>
</feature>
<evidence type="ECO:0000256" key="5">
    <source>
        <dbReference type="ARBA" id="ARBA00023136"/>
    </source>
</evidence>
<evidence type="ECO:0000256" key="6">
    <source>
        <dbReference type="SAM" id="Phobius"/>
    </source>
</evidence>
<organism evidence="7 8">
    <name type="scientific">Candidatus Roizmanbacteria bacterium RIFCSPLOWO2_01_FULL_37_16</name>
    <dbReference type="NCBI Taxonomy" id="1802058"/>
    <lineage>
        <taxon>Bacteria</taxon>
        <taxon>Candidatus Roizmaniibacteriota</taxon>
    </lineage>
</organism>
<evidence type="ECO:0000256" key="2">
    <source>
        <dbReference type="ARBA" id="ARBA00022475"/>
    </source>
</evidence>
<feature type="transmembrane region" description="Helical" evidence="6">
    <location>
        <begin position="289"/>
        <end position="315"/>
    </location>
</feature>
<evidence type="ECO:0000256" key="1">
    <source>
        <dbReference type="ARBA" id="ARBA00004651"/>
    </source>
</evidence>
<dbReference type="GO" id="GO:0005886">
    <property type="term" value="C:plasma membrane"/>
    <property type="evidence" value="ECO:0007669"/>
    <property type="project" value="UniProtKB-SubCell"/>
</dbReference>
<feature type="transmembrane region" description="Helical" evidence="6">
    <location>
        <begin position="327"/>
        <end position="352"/>
    </location>
</feature>
<keyword evidence="4 6" id="KW-1133">Transmembrane helix</keyword>
<evidence type="ECO:0000313" key="7">
    <source>
        <dbReference type="EMBL" id="OGK43385.1"/>
    </source>
</evidence>
<feature type="transmembrane region" description="Helical" evidence="6">
    <location>
        <begin position="126"/>
        <end position="149"/>
    </location>
</feature>
<dbReference type="EMBL" id="MGAI01000052">
    <property type="protein sequence ID" value="OGK43385.1"/>
    <property type="molecule type" value="Genomic_DNA"/>
</dbReference>
<keyword evidence="5 6" id="KW-0472">Membrane</keyword>
<feature type="transmembrane region" description="Helical" evidence="6">
    <location>
        <begin position="41"/>
        <end position="63"/>
    </location>
</feature>
<dbReference type="Proteomes" id="UP000178040">
    <property type="component" value="Unassembled WGS sequence"/>
</dbReference>
<feature type="transmembrane region" description="Helical" evidence="6">
    <location>
        <begin position="212"/>
        <end position="234"/>
    </location>
</feature>
<reference evidence="7 8" key="1">
    <citation type="journal article" date="2016" name="Nat. Commun.">
        <title>Thousands of microbial genomes shed light on interconnected biogeochemical processes in an aquifer system.</title>
        <authorList>
            <person name="Anantharaman K."/>
            <person name="Brown C.T."/>
            <person name="Hug L.A."/>
            <person name="Sharon I."/>
            <person name="Castelle C.J."/>
            <person name="Probst A.J."/>
            <person name="Thomas B.C."/>
            <person name="Singh A."/>
            <person name="Wilkins M.J."/>
            <person name="Karaoz U."/>
            <person name="Brodie E.L."/>
            <person name="Williams K.H."/>
            <person name="Hubbard S.S."/>
            <person name="Banfield J.F."/>
        </authorList>
    </citation>
    <scope>NUCLEOTIDE SEQUENCE [LARGE SCALE GENOMIC DNA]</scope>
</reference>
<accession>A0A1F7IJ38</accession>
<dbReference type="InterPro" id="IPR050833">
    <property type="entry name" value="Poly_Biosynth_Transport"/>
</dbReference>
<dbReference type="AlphaFoldDB" id="A0A1F7IJ38"/>
<keyword evidence="3 6" id="KW-0812">Transmembrane</keyword>
<comment type="caution">
    <text evidence="7">The sequence shown here is derived from an EMBL/GenBank/DDBJ whole genome shotgun (WGS) entry which is preliminary data.</text>
</comment>
<dbReference type="PANTHER" id="PTHR30250">
    <property type="entry name" value="PST FAMILY PREDICTED COLANIC ACID TRANSPORTER"/>
    <property type="match status" value="1"/>
</dbReference>
<sequence>MKKNDVEKIARVVIEIEESESETRFPFRFRKRLLELIKNKGNYLGGLFLVSSSFIGNVLNFFYNAFLGRILTFEHFALIGLIGGLNSFASIIFGAYTNASNYKSAFLIGKYGDGAGFSFWKYSRRLGIIIAAVFTLIWFIFTPFLTQFFDAETPWLIILFGLVLLVGLAKGADRGLISARLNFWGLAILNLFDPLIRLSATFLLVFLGLKFWTFSAIPIAALGIFIIGWILVTYKKNDKDFVGQEKEINRFPFKFYGVSVLNGISSTAFLSFDILLANHYLGSLEAGKYALFSLVGKMIYFLGGLTTPFIIPLLSRLEGARKSSRKTMIYIMGATTLLALIGFLSFGVFGFYTVPLLYGKKAIVITPYLIGFSFGMMCYTISKVLVNYYLVKKVYAFTFATSLLVVLQFILIFFNHANSASIASVMSIVWTLHLGLSLSFHIYADKIRNLENYILVFFKLRKI</sequence>
<evidence type="ECO:0000313" key="8">
    <source>
        <dbReference type="Proteomes" id="UP000178040"/>
    </source>
</evidence>
<feature type="transmembrane region" description="Helical" evidence="6">
    <location>
        <begin position="364"/>
        <end position="382"/>
    </location>
</feature>
<evidence type="ECO:0000256" key="3">
    <source>
        <dbReference type="ARBA" id="ARBA00022692"/>
    </source>
</evidence>
<dbReference type="PANTHER" id="PTHR30250:SF26">
    <property type="entry name" value="PSMA PROTEIN"/>
    <property type="match status" value="1"/>
</dbReference>
<feature type="transmembrane region" description="Helical" evidence="6">
    <location>
        <begin position="420"/>
        <end position="444"/>
    </location>
</feature>
<feature type="transmembrane region" description="Helical" evidence="6">
    <location>
        <begin position="184"/>
        <end position="206"/>
    </location>
</feature>
<evidence type="ECO:0008006" key="9">
    <source>
        <dbReference type="Google" id="ProtNLM"/>
    </source>
</evidence>
<gene>
    <name evidence="7" type="ORF">A3B40_00925</name>
</gene>
<proteinExistence type="predicted"/>
<comment type="subcellular location">
    <subcellularLocation>
        <location evidence="1">Cell membrane</location>
        <topology evidence="1">Multi-pass membrane protein</topology>
    </subcellularLocation>
</comment>